<comment type="caution">
    <text evidence="6">The sequence shown here is derived from an EMBL/GenBank/DDBJ whole genome shotgun (WGS) entry which is preliminary data.</text>
</comment>
<feature type="region of interest" description="Disordered" evidence="5">
    <location>
        <begin position="53"/>
        <end position="85"/>
    </location>
</feature>
<dbReference type="AlphaFoldDB" id="A0A843V891"/>
<keyword evidence="7" id="KW-1185">Reference proteome</keyword>
<evidence type="ECO:0000256" key="1">
    <source>
        <dbReference type="ARBA" id="ARBA00004877"/>
    </source>
</evidence>
<dbReference type="PANTHER" id="PTHR32116">
    <property type="entry name" value="GALACTURONOSYLTRANSFERASE 4-RELATED"/>
    <property type="match status" value="1"/>
</dbReference>
<dbReference type="Pfam" id="PF25557">
    <property type="entry name" value="GAUT_1"/>
    <property type="match status" value="1"/>
</dbReference>
<dbReference type="SUPFAM" id="SSF53448">
    <property type="entry name" value="Nucleotide-diphospho-sugar transferases"/>
    <property type="match status" value="1"/>
</dbReference>
<name>A0A843V891_COLES</name>
<feature type="transmembrane region" description="Helical" evidence="4">
    <location>
        <begin position="21"/>
        <end position="41"/>
    </location>
</feature>
<dbReference type="InterPro" id="IPR029044">
    <property type="entry name" value="Nucleotide-diphossugar_trans"/>
</dbReference>
<evidence type="ECO:0000256" key="5">
    <source>
        <dbReference type="SAM" id="MobiDB-lite"/>
    </source>
</evidence>
<proteinExistence type="inferred from homology"/>
<keyword evidence="3 4" id="KW-0328">Glycosyltransferase</keyword>
<protein>
    <recommendedName>
        <fullName evidence="4">Hexosyltransferase</fullName>
        <ecNumber evidence="4">2.4.1.-</ecNumber>
    </recommendedName>
</protein>
<dbReference type="GO" id="GO:0045489">
    <property type="term" value="P:pectin biosynthetic process"/>
    <property type="evidence" value="ECO:0007669"/>
    <property type="project" value="UniProtKB-UniPathway"/>
</dbReference>
<keyword evidence="4" id="KW-0961">Cell wall biogenesis/degradation</keyword>
<keyword evidence="4" id="KW-0812">Transmembrane</keyword>
<keyword evidence="3 4" id="KW-0808">Transferase</keyword>
<sequence>MKGYAAAAPPLAKRRWKGFALAVFTLVLSSMLFPLFFLGGLHHRFPSTAGYLNDDHSAPDSSVRSFDESDSGRENPDVRKILNNTDGHVHKEGVIESISSPLSKETPFHSGGVSHSQTGGKEPLPFSSTKMSKSNKKMVKNGDDTEELCQIKFGSYCLWSMEHKEKMKDLMVKKLKDQLFVARGYFPIIAKLKSQEKLSQEIKQHIQDHERMLAAALVDSDLPLDAEKKFHRMKEALTRGKALHMDCSYVEKKLRQILDLTEDEALFHMRQSAFLYHLGVQTMPKSHHCLSMRLTVESFKSPSVDVESSHTEKLDNPSLHHYVIFSKNILASSVAINSTVMSAKGSGNMVFHLLTDRQNYFSMKFWFSRNSYKNAVIHVQNIEDYALANSYGSNLQPHLSMSEEFRIFIQHDKQVPAVQSRTEYISVFGHAHFLLPDIFKNLRRLIVLNDDVVVQKDLSPLWDLDLRGKVISAMEFCRVRMGQLKSYFVGKEYDKETCLWMSGLNIVDLDKWREHNVSRAYQQSLHQYMKLQERDQTTWRIAALPTSLLAFQGLVYPLNNSWVLSGLGTNYGVHTYDIKKAAVLHYNGNMKPWLELGIPRYKGYWQYFLARGNQFMDECNKTFGLKQSRLSELHYPSTVHSKDSPIEDHREDVADAFNRPVRYPIQSYNTLLQASALAYVEGYT</sequence>
<dbReference type="Pfam" id="PF01501">
    <property type="entry name" value="Glyco_transf_8"/>
    <property type="match status" value="1"/>
</dbReference>
<feature type="region of interest" description="Disordered" evidence="5">
    <location>
        <begin position="101"/>
        <end position="139"/>
    </location>
</feature>
<accession>A0A843V891</accession>
<feature type="compositionally biased region" description="Basic and acidic residues" evidence="5">
    <location>
        <begin position="65"/>
        <end position="80"/>
    </location>
</feature>
<keyword evidence="4" id="KW-0333">Golgi apparatus</keyword>
<evidence type="ECO:0000256" key="4">
    <source>
        <dbReference type="RuleBase" id="RU362027"/>
    </source>
</evidence>
<dbReference type="UniPathway" id="UPA00845"/>
<dbReference type="EMBL" id="NMUH01001440">
    <property type="protein sequence ID" value="MQL92368.1"/>
    <property type="molecule type" value="Genomic_DNA"/>
</dbReference>
<comment type="similarity">
    <text evidence="2 4">Belongs to the glycosyltransferase 8 family.</text>
</comment>
<dbReference type="Proteomes" id="UP000652761">
    <property type="component" value="Unassembled WGS sequence"/>
</dbReference>
<dbReference type="InterPro" id="IPR002495">
    <property type="entry name" value="Glyco_trans_8"/>
</dbReference>
<gene>
    <name evidence="6" type="ORF">Taro_024990</name>
</gene>
<evidence type="ECO:0000313" key="6">
    <source>
        <dbReference type="EMBL" id="MQL92368.1"/>
    </source>
</evidence>
<comment type="pathway">
    <text evidence="1 4">Glycan metabolism; pectin biosynthesis.</text>
</comment>
<organism evidence="6 7">
    <name type="scientific">Colocasia esculenta</name>
    <name type="common">Wild taro</name>
    <name type="synonym">Arum esculentum</name>
    <dbReference type="NCBI Taxonomy" id="4460"/>
    <lineage>
        <taxon>Eukaryota</taxon>
        <taxon>Viridiplantae</taxon>
        <taxon>Streptophyta</taxon>
        <taxon>Embryophyta</taxon>
        <taxon>Tracheophyta</taxon>
        <taxon>Spermatophyta</taxon>
        <taxon>Magnoliopsida</taxon>
        <taxon>Liliopsida</taxon>
        <taxon>Araceae</taxon>
        <taxon>Aroideae</taxon>
        <taxon>Colocasieae</taxon>
        <taxon>Colocasia</taxon>
    </lineage>
</organism>
<reference evidence="6" key="1">
    <citation type="submission" date="2017-07" db="EMBL/GenBank/DDBJ databases">
        <title>Taro Niue Genome Assembly and Annotation.</title>
        <authorList>
            <person name="Atibalentja N."/>
            <person name="Keating K."/>
            <person name="Fields C.J."/>
        </authorList>
    </citation>
    <scope>NUCLEOTIDE SEQUENCE</scope>
    <source>
        <strain evidence="6">Niue_2</strain>
        <tissue evidence="6">Leaf</tissue>
    </source>
</reference>
<comment type="subcellular location">
    <subcellularLocation>
        <location evidence="4">Golgi apparatus membrane</location>
        <topology evidence="4">Single-pass type II membrane protein</topology>
    </subcellularLocation>
</comment>
<dbReference type="PANTHER" id="PTHR32116:SF12">
    <property type="entry name" value="GALACTURONOSYLTRANSFERASE 7-RELATED"/>
    <property type="match status" value="1"/>
</dbReference>
<dbReference type="Gene3D" id="3.90.550.10">
    <property type="entry name" value="Spore Coat Polysaccharide Biosynthesis Protein SpsA, Chain A"/>
    <property type="match status" value="1"/>
</dbReference>
<dbReference type="GO" id="GO:0000139">
    <property type="term" value="C:Golgi membrane"/>
    <property type="evidence" value="ECO:0007669"/>
    <property type="project" value="UniProtKB-SubCell"/>
</dbReference>
<keyword evidence="4" id="KW-1133">Transmembrane helix</keyword>
<dbReference type="CDD" id="cd06429">
    <property type="entry name" value="GT8_like_1"/>
    <property type="match status" value="1"/>
</dbReference>
<evidence type="ECO:0000256" key="2">
    <source>
        <dbReference type="ARBA" id="ARBA00006351"/>
    </source>
</evidence>
<dbReference type="GO" id="GO:0047262">
    <property type="term" value="F:polygalacturonate 4-alpha-galacturonosyltransferase activity"/>
    <property type="evidence" value="ECO:0007669"/>
    <property type="project" value="InterPro"/>
</dbReference>
<evidence type="ECO:0000313" key="7">
    <source>
        <dbReference type="Proteomes" id="UP000652761"/>
    </source>
</evidence>
<dbReference type="OrthoDB" id="411524at2759"/>
<dbReference type="GO" id="GO:0071555">
    <property type="term" value="P:cell wall organization"/>
    <property type="evidence" value="ECO:0007669"/>
    <property type="project" value="UniProtKB-KW"/>
</dbReference>
<keyword evidence="4" id="KW-0472">Membrane</keyword>
<dbReference type="EC" id="2.4.1.-" evidence="4"/>
<dbReference type="InterPro" id="IPR029993">
    <property type="entry name" value="GAUT"/>
</dbReference>
<evidence type="ECO:0000256" key="3">
    <source>
        <dbReference type="ARBA" id="ARBA00022676"/>
    </source>
</evidence>